<evidence type="ECO:0000256" key="3">
    <source>
        <dbReference type="ARBA" id="ARBA00022771"/>
    </source>
</evidence>
<gene>
    <name evidence="6" type="ORF">GMARGA_LOCUS10546</name>
</gene>
<reference evidence="6 7" key="1">
    <citation type="submission" date="2021-06" db="EMBL/GenBank/DDBJ databases">
        <authorList>
            <person name="Kallberg Y."/>
            <person name="Tangrot J."/>
            <person name="Rosling A."/>
        </authorList>
    </citation>
    <scope>NUCLEOTIDE SEQUENCE [LARGE SCALE GENOMIC DNA]</scope>
    <source>
        <strain evidence="6 7">120-4 pot B 10/14</strain>
    </source>
</reference>
<feature type="domain" description="Zinc finger ZPR1-type" evidence="5">
    <location>
        <begin position="33"/>
        <end position="191"/>
    </location>
</feature>
<dbReference type="Gene3D" id="2.20.25.420">
    <property type="entry name" value="ZPR1, zinc finger domain"/>
    <property type="match status" value="2"/>
</dbReference>
<dbReference type="NCBIfam" id="TIGR00310">
    <property type="entry name" value="ZPR1_znf"/>
    <property type="match status" value="2"/>
</dbReference>
<dbReference type="Proteomes" id="UP000789901">
    <property type="component" value="Unassembled WGS sequence"/>
</dbReference>
<evidence type="ECO:0000313" key="6">
    <source>
        <dbReference type="EMBL" id="CAG8673233.1"/>
    </source>
</evidence>
<keyword evidence="2" id="KW-0479">Metal-binding</keyword>
<evidence type="ECO:0000313" key="7">
    <source>
        <dbReference type="Proteomes" id="UP000789901"/>
    </source>
</evidence>
<dbReference type="PANTHER" id="PTHR10876:SF0">
    <property type="entry name" value="ZINC FINGER PROTEIN ZPR1"/>
    <property type="match status" value="1"/>
</dbReference>
<dbReference type="EMBL" id="CAJVQB010005921">
    <property type="protein sequence ID" value="CAG8673233.1"/>
    <property type="molecule type" value="Genomic_DNA"/>
</dbReference>
<dbReference type="InterPro" id="IPR004457">
    <property type="entry name" value="Znf_ZPR1"/>
</dbReference>
<keyword evidence="7" id="KW-1185">Reference proteome</keyword>
<dbReference type="InterPro" id="IPR042451">
    <property type="entry name" value="ZPR1_A/B_dom"/>
</dbReference>
<comment type="caution">
    <text evidence="6">The sequence shown here is derived from an EMBL/GenBank/DDBJ whole genome shotgun (WGS) entry which is preliminary data.</text>
</comment>
<evidence type="ECO:0000256" key="2">
    <source>
        <dbReference type="ARBA" id="ARBA00022723"/>
    </source>
</evidence>
<dbReference type="InterPro" id="IPR056180">
    <property type="entry name" value="ZPR1_jr_dom"/>
</dbReference>
<name>A0ABN7UTZ3_GIGMA</name>
<organism evidence="6 7">
    <name type="scientific">Gigaspora margarita</name>
    <dbReference type="NCBI Taxonomy" id="4874"/>
    <lineage>
        <taxon>Eukaryota</taxon>
        <taxon>Fungi</taxon>
        <taxon>Fungi incertae sedis</taxon>
        <taxon>Mucoromycota</taxon>
        <taxon>Glomeromycotina</taxon>
        <taxon>Glomeromycetes</taxon>
        <taxon>Diversisporales</taxon>
        <taxon>Gigasporaceae</taxon>
        <taxon>Gigaspora</taxon>
    </lineage>
</organism>
<dbReference type="InterPro" id="IPR042452">
    <property type="entry name" value="ZPR1_Znf1/2"/>
</dbReference>
<keyword evidence="4" id="KW-0862">Zinc</keyword>
<dbReference type="Gene3D" id="2.60.120.1040">
    <property type="entry name" value="ZPR1, A/B domain"/>
    <property type="match status" value="2"/>
</dbReference>
<dbReference type="Pfam" id="PF03367">
    <property type="entry name" value="Zn_ribbon_ZPR1"/>
    <property type="match status" value="2"/>
</dbReference>
<evidence type="ECO:0000256" key="4">
    <source>
        <dbReference type="ARBA" id="ARBA00022833"/>
    </source>
</evidence>
<accession>A0ABN7UTZ3</accession>
<dbReference type="SMART" id="SM00709">
    <property type="entry name" value="Zpr1"/>
    <property type="match status" value="2"/>
</dbReference>
<dbReference type="Pfam" id="PF22794">
    <property type="entry name" value="jr-ZPR1"/>
    <property type="match status" value="2"/>
</dbReference>
<dbReference type="InterPro" id="IPR040141">
    <property type="entry name" value="ZPR1"/>
</dbReference>
<sequence>MTENKSNPEKLFQDIGEIVQEDNDDTKPTEIESYCMSCGQNGITKLLLTRIPHWRDIVLMSFDCEHCGFNNNEVQFAGAIAEKGCEYTCEIHDKDDLNRQLVKSETASIKLQELDLEIPATTKRGRLSTIEGVVSSIVEDLSAAQPDRKLADEDTYNKIEIIINKLNGYLENKEKFSISVDDPSGNSYIENLFAPNPDPKLHIRNYNRTREMDIALGLIIPDEAYNEDCDETREDDKDEISEVMTFPANCSHCNAPSDTKMHLVDIPHFKEIVIMSTVCDVSNQLIFLEKKNSCGYKSNEVKAGGPIAPKGKKITLKMEDIEDLSRDILKSETCSLIIPEIELELRSGTLGGRFTTVEGLFRQVYEELQEKVPFVSGDGAQQERKASFEKFLTKLNKIITGETLPVHLVLDDPLSNSYLQNLNAPDPDPNMQIEIYERSWDQNEFLGLNDVVLENYEN</sequence>
<dbReference type="PANTHER" id="PTHR10876">
    <property type="entry name" value="ZINC FINGER PROTEIN ZPR1"/>
    <property type="match status" value="1"/>
</dbReference>
<comment type="similarity">
    <text evidence="1">Belongs to the ZPR1 family.</text>
</comment>
<evidence type="ECO:0000256" key="1">
    <source>
        <dbReference type="ARBA" id="ARBA00008354"/>
    </source>
</evidence>
<evidence type="ECO:0000259" key="5">
    <source>
        <dbReference type="SMART" id="SM00709"/>
    </source>
</evidence>
<keyword evidence="3" id="KW-0863">Zinc-finger</keyword>
<feature type="domain" description="Zinc finger ZPR1-type" evidence="5">
    <location>
        <begin position="248"/>
        <end position="421"/>
    </location>
</feature>
<protein>
    <submittedName>
        <fullName evidence="6">16405_t:CDS:1</fullName>
    </submittedName>
</protein>
<proteinExistence type="inferred from homology"/>